<reference evidence="2 3" key="1">
    <citation type="journal article" date="2019" name="Proc. Natl. Acad. Sci. U.S.A.">
        <title>Regulatory changes in pterin and carotenoid genes underlie balanced color polymorphisms in the wall lizard.</title>
        <authorList>
            <person name="Andrade P."/>
            <person name="Pinho C."/>
            <person name="Perez I de Lanuza G."/>
            <person name="Afonso S."/>
            <person name="Brejcha J."/>
            <person name="Rubin C.J."/>
            <person name="Wallerman O."/>
            <person name="Pereira P."/>
            <person name="Sabatino S.J."/>
            <person name="Bellati A."/>
            <person name="Pellitteri-Rosa D."/>
            <person name="Bosakova Z."/>
            <person name="Bunikis I."/>
            <person name="Carretero M.A."/>
            <person name="Feiner N."/>
            <person name="Marsik P."/>
            <person name="Pauperio F."/>
            <person name="Salvi D."/>
            <person name="Soler L."/>
            <person name="While G.M."/>
            <person name="Uller T."/>
            <person name="Font E."/>
            <person name="Andersson L."/>
            <person name="Carneiro M."/>
        </authorList>
    </citation>
    <scope>NUCLEOTIDE SEQUENCE</scope>
</reference>
<reference evidence="2" key="3">
    <citation type="submission" date="2025-09" db="UniProtKB">
        <authorList>
            <consortium name="Ensembl"/>
        </authorList>
    </citation>
    <scope>IDENTIFICATION</scope>
</reference>
<evidence type="ECO:0000313" key="2">
    <source>
        <dbReference type="Ensembl" id="ENSPMRP00000029772.1"/>
    </source>
</evidence>
<dbReference type="PANTHER" id="PTHR32289">
    <property type="entry name" value="PROTEIN FAM167A"/>
    <property type="match status" value="1"/>
</dbReference>
<organism evidence="2 3">
    <name type="scientific">Podarcis muralis</name>
    <name type="common">Wall lizard</name>
    <name type="synonym">Lacerta muralis</name>
    <dbReference type="NCBI Taxonomy" id="64176"/>
    <lineage>
        <taxon>Eukaryota</taxon>
        <taxon>Metazoa</taxon>
        <taxon>Chordata</taxon>
        <taxon>Craniata</taxon>
        <taxon>Vertebrata</taxon>
        <taxon>Euteleostomi</taxon>
        <taxon>Lepidosauria</taxon>
        <taxon>Squamata</taxon>
        <taxon>Bifurcata</taxon>
        <taxon>Unidentata</taxon>
        <taxon>Episquamata</taxon>
        <taxon>Laterata</taxon>
        <taxon>Lacertibaenia</taxon>
        <taxon>Lacertidae</taxon>
        <taxon>Podarcis</taxon>
    </lineage>
</organism>
<evidence type="ECO:0000256" key="1">
    <source>
        <dbReference type="SAM" id="MobiDB-lite"/>
    </source>
</evidence>
<evidence type="ECO:0008006" key="4">
    <source>
        <dbReference type="Google" id="ProtNLM"/>
    </source>
</evidence>
<dbReference type="Proteomes" id="UP000472272">
    <property type="component" value="Chromosome 7"/>
</dbReference>
<proteinExistence type="predicted"/>
<dbReference type="AlphaFoldDB" id="A0A670K4C3"/>
<reference evidence="2" key="2">
    <citation type="submission" date="2025-08" db="UniProtKB">
        <authorList>
            <consortium name="Ensembl"/>
        </authorList>
    </citation>
    <scope>IDENTIFICATION</scope>
</reference>
<evidence type="ECO:0000313" key="3">
    <source>
        <dbReference type="Proteomes" id="UP000472272"/>
    </source>
</evidence>
<dbReference type="InterPro" id="IPR051771">
    <property type="entry name" value="FAM167_domain"/>
</dbReference>
<dbReference type="PANTHER" id="PTHR32289:SF2">
    <property type="entry name" value="ALANINE AND ARGININE-RICH DOMAIN-CONTAINING PROTEIN"/>
    <property type="match status" value="1"/>
</dbReference>
<name>A0A670K4C3_PODMU</name>
<protein>
    <recommendedName>
        <fullName evidence="4">Alanine and arginine rich domain containing protein</fullName>
    </recommendedName>
</protein>
<keyword evidence="3" id="KW-1185">Reference proteome</keyword>
<sequence>MSPGKQSINKYKTTTTTVIIALLNNATKNHFDAQSGVISTQGSAHLLQAEPRQRQGSVPKREKRLSSSLSSPTFFGMTSGVGGEDVLFFSPEEKEPRWPGARKQKAWPGRRRRRKRKRRAFVVGVRLAAEICAPSLQFPASLPDDRALLMEPTKTSAEQAACEEAFCSSLLDDIKQRLLHAFRGQGGAAAPQQLLMPSRPAAPCKGRGVEVAWEEARRAHVEGAIAWLRVELLEMKSQNHKLAKTLLDLSMEIQRLRSEADVPTALESKALSFAASSE</sequence>
<dbReference type="GeneTree" id="ENSGT01060000249299"/>
<dbReference type="Ensembl" id="ENSPMRT00000031575.1">
    <property type="protein sequence ID" value="ENSPMRP00000029772.1"/>
    <property type="gene ID" value="ENSPMRG00000019256.1"/>
</dbReference>
<feature type="region of interest" description="Disordered" evidence="1">
    <location>
        <begin position="48"/>
        <end position="69"/>
    </location>
</feature>
<accession>A0A670K4C3</accession>